<protein>
    <submittedName>
        <fullName evidence="2">Uncharacterized protein</fullName>
    </submittedName>
</protein>
<name>A0A7S4GGD6_9EUGL</name>
<evidence type="ECO:0000256" key="1">
    <source>
        <dbReference type="SAM" id="MobiDB-lite"/>
    </source>
</evidence>
<sequence length="109" mass="11744">MDEPKSSAQCACSARIPAMGAAATIVSSGIYRPLSPTQMPSPVPHNPGLPHPHTIPPERTSNITSRANHTKDMMLDNGCAAREPTGLDGAPKSSPMRSMRRRWDTWHGC</sequence>
<feature type="compositionally biased region" description="Pro residues" evidence="1">
    <location>
        <begin position="39"/>
        <end position="55"/>
    </location>
</feature>
<accession>A0A7S4GGD6</accession>
<dbReference type="AlphaFoldDB" id="A0A7S4GGD6"/>
<reference evidence="2" key="1">
    <citation type="submission" date="2021-01" db="EMBL/GenBank/DDBJ databases">
        <authorList>
            <person name="Corre E."/>
            <person name="Pelletier E."/>
            <person name="Niang G."/>
            <person name="Scheremetjew M."/>
            <person name="Finn R."/>
            <person name="Kale V."/>
            <person name="Holt S."/>
            <person name="Cochrane G."/>
            <person name="Meng A."/>
            <person name="Brown T."/>
            <person name="Cohen L."/>
        </authorList>
    </citation>
    <scope>NUCLEOTIDE SEQUENCE</scope>
    <source>
        <strain evidence="2">CCMP1594</strain>
    </source>
</reference>
<dbReference type="EMBL" id="HBJA01137554">
    <property type="protein sequence ID" value="CAE0835970.1"/>
    <property type="molecule type" value="Transcribed_RNA"/>
</dbReference>
<gene>
    <name evidence="2" type="ORF">EGYM00163_LOCUS47324</name>
</gene>
<evidence type="ECO:0000313" key="2">
    <source>
        <dbReference type="EMBL" id="CAE0835970.1"/>
    </source>
</evidence>
<organism evidence="2">
    <name type="scientific">Eutreptiella gymnastica</name>
    <dbReference type="NCBI Taxonomy" id="73025"/>
    <lineage>
        <taxon>Eukaryota</taxon>
        <taxon>Discoba</taxon>
        <taxon>Euglenozoa</taxon>
        <taxon>Euglenida</taxon>
        <taxon>Spirocuta</taxon>
        <taxon>Euglenophyceae</taxon>
        <taxon>Eutreptiales</taxon>
        <taxon>Eutreptiaceae</taxon>
        <taxon>Eutreptiella</taxon>
    </lineage>
</organism>
<proteinExistence type="predicted"/>
<feature type="region of interest" description="Disordered" evidence="1">
    <location>
        <begin position="32"/>
        <end position="109"/>
    </location>
</feature>